<evidence type="ECO:0000313" key="11">
    <source>
        <dbReference type="Proteomes" id="UP000782610"/>
    </source>
</evidence>
<feature type="transmembrane region" description="Helical" evidence="8">
    <location>
        <begin position="44"/>
        <end position="66"/>
    </location>
</feature>
<feature type="domain" description="Major facilitator superfamily associated" evidence="9">
    <location>
        <begin position="17"/>
        <end position="367"/>
    </location>
</feature>
<accession>A0A933KXT1</accession>
<keyword evidence="4" id="KW-0997">Cell inner membrane</keyword>
<dbReference type="InterPro" id="IPR024989">
    <property type="entry name" value="MFS_assoc_dom"/>
</dbReference>
<evidence type="ECO:0000256" key="7">
    <source>
        <dbReference type="ARBA" id="ARBA00023136"/>
    </source>
</evidence>
<feature type="transmembrane region" description="Helical" evidence="8">
    <location>
        <begin position="102"/>
        <end position="124"/>
    </location>
</feature>
<feature type="transmembrane region" description="Helical" evidence="8">
    <location>
        <begin position="211"/>
        <end position="233"/>
    </location>
</feature>
<dbReference type="GO" id="GO:0030395">
    <property type="term" value="F:lactose binding"/>
    <property type="evidence" value="ECO:0007669"/>
    <property type="project" value="TreeGrafter"/>
</dbReference>
<feature type="transmembrane region" description="Helical" evidence="8">
    <location>
        <begin position="17"/>
        <end position="38"/>
    </location>
</feature>
<dbReference type="AlphaFoldDB" id="A0A933KXT1"/>
<reference evidence="10" key="1">
    <citation type="submission" date="2020-07" db="EMBL/GenBank/DDBJ databases">
        <title>Huge and variable diversity of episymbiotic CPR bacteria and DPANN archaea in groundwater ecosystems.</title>
        <authorList>
            <person name="He C.Y."/>
            <person name="Keren R."/>
            <person name="Whittaker M."/>
            <person name="Farag I.F."/>
            <person name="Doudna J."/>
            <person name="Cate J.H.D."/>
            <person name="Banfield J.F."/>
        </authorList>
    </citation>
    <scope>NUCLEOTIDE SEQUENCE</scope>
    <source>
        <strain evidence="10">NC_groundwater_1586_Pr3_B-0.1um_66_15</strain>
    </source>
</reference>
<keyword evidence="6 8" id="KW-1133">Transmembrane helix</keyword>
<keyword evidence="3" id="KW-1003">Cell membrane</keyword>
<evidence type="ECO:0000256" key="1">
    <source>
        <dbReference type="ARBA" id="ARBA00004429"/>
    </source>
</evidence>
<evidence type="ECO:0000256" key="2">
    <source>
        <dbReference type="ARBA" id="ARBA00022448"/>
    </source>
</evidence>
<comment type="caution">
    <text evidence="10">The sequence shown here is derived from an EMBL/GenBank/DDBJ whole genome shotgun (WGS) entry which is preliminary data.</text>
</comment>
<dbReference type="GO" id="GO:0015528">
    <property type="term" value="F:lactose:proton symporter activity"/>
    <property type="evidence" value="ECO:0007669"/>
    <property type="project" value="TreeGrafter"/>
</dbReference>
<dbReference type="PANTHER" id="PTHR23522">
    <property type="entry name" value="BLL5896 PROTEIN"/>
    <property type="match status" value="1"/>
</dbReference>
<feature type="transmembrane region" description="Helical" evidence="8">
    <location>
        <begin position="277"/>
        <end position="294"/>
    </location>
</feature>
<feature type="transmembrane region" description="Helical" evidence="8">
    <location>
        <begin position="338"/>
        <end position="358"/>
    </location>
</feature>
<dbReference type="Pfam" id="PF12832">
    <property type="entry name" value="MFS_1_like"/>
    <property type="match status" value="1"/>
</dbReference>
<evidence type="ECO:0000256" key="4">
    <source>
        <dbReference type="ARBA" id="ARBA00022519"/>
    </source>
</evidence>
<name>A0A933KXT1_9HYPH</name>
<evidence type="ECO:0000313" key="10">
    <source>
        <dbReference type="EMBL" id="MBI4920589.1"/>
    </source>
</evidence>
<keyword evidence="5 8" id="KW-0812">Transmembrane</keyword>
<evidence type="ECO:0000256" key="8">
    <source>
        <dbReference type="SAM" id="Phobius"/>
    </source>
</evidence>
<dbReference type="Proteomes" id="UP000782610">
    <property type="component" value="Unassembled WGS sequence"/>
</dbReference>
<comment type="subcellular location">
    <subcellularLocation>
        <location evidence="1">Cell inner membrane</location>
        <topology evidence="1">Multi-pass membrane protein</topology>
    </subcellularLocation>
</comment>
<sequence length="398" mass="42972">MPEVRAAWLTPELRATAYYFTFFMTAGAATVYAGIWFSEKGLDAGQIGIINALPVLVMLVLNMLVGRIADKASDWRQVIVIGAVLGAVIPIGLFFVNDFWGILLLWTLGAIPLAAVGPVADAATMRMTRRNGTDFGAIRAWGTIGYMAVIYLTGQIVTWLGGGAFLPFFVGLAMLRGVASLGLPKFRASRDEQTPAVKPGASRMREVMKPWFLLPLVGWSMVFATHLILNAFQGLLWKEQGISELVIGLLIALGAASEAAMMFVFKRFGKRFPARTLILASAVVSVVRWALMGLSPAVPFLIGLQLLHSVTFALGYMGCVHFIANWTSEDIAAEAQSFFQVLQQAMSVGALLVFGWLIGIMGAHAYFVASAFAAIGGVLIWLSMRLMQPKAHGAEAHA</sequence>
<feature type="transmembrane region" description="Helical" evidence="8">
    <location>
        <begin position="164"/>
        <end position="183"/>
    </location>
</feature>
<feature type="transmembrane region" description="Helical" evidence="8">
    <location>
        <begin position="364"/>
        <end position="382"/>
    </location>
</feature>
<dbReference type="GO" id="GO:0005886">
    <property type="term" value="C:plasma membrane"/>
    <property type="evidence" value="ECO:0007669"/>
    <property type="project" value="UniProtKB-SubCell"/>
</dbReference>
<keyword evidence="7 8" id="KW-0472">Membrane</keyword>
<evidence type="ECO:0000256" key="5">
    <source>
        <dbReference type="ARBA" id="ARBA00022692"/>
    </source>
</evidence>
<feature type="transmembrane region" description="Helical" evidence="8">
    <location>
        <begin position="245"/>
        <end position="265"/>
    </location>
</feature>
<feature type="transmembrane region" description="Helical" evidence="8">
    <location>
        <begin position="136"/>
        <end position="158"/>
    </location>
</feature>
<feature type="transmembrane region" description="Helical" evidence="8">
    <location>
        <begin position="78"/>
        <end position="96"/>
    </location>
</feature>
<dbReference type="InterPro" id="IPR026032">
    <property type="entry name" value="HcaT-like"/>
</dbReference>
<evidence type="ECO:0000259" key="9">
    <source>
        <dbReference type="Pfam" id="PF12832"/>
    </source>
</evidence>
<gene>
    <name evidence="10" type="ORF">HY834_02480</name>
</gene>
<evidence type="ECO:0000256" key="3">
    <source>
        <dbReference type="ARBA" id="ARBA00022475"/>
    </source>
</evidence>
<dbReference type="PANTHER" id="PTHR23522:SF10">
    <property type="entry name" value="3-PHENYLPROPIONIC ACID TRANSPORTER-RELATED"/>
    <property type="match status" value="1"/>
</dbReference>
<dbReference type="EMBL" id="JACRAF010000006">
    <property type="protein sequence ID" value="MBI4920589.1"/>
    <property type="molecule type" value="Genomic_DNA"/>
</dbReference>
<keyword evidence="2" id="KW-0813">Transport</keyword>
<feature type="transmembrane region" description="Helical" evidence="8">
    <location>
        <begin position="306"/>
        <end position="326"/>
    </location>
</feature>
<dbReference type="InterPro" id="IPR036259">
    <property type="entry name" value="MFS_trans_sf"/>
</dbReference>
<dbReference type="Gene3D" id="1.20.1250.20">
    <property type="entry name" value="MFS general substrate transporter like domains"/>
    <property type="match status" value="2"/>
</dbReference>
<dbReference type="SUPFAM" id="SSF103473">
    <property type="entry name" value="MFS general substrate transporter"/>
    <property type="match status" value="1"/>
</dbReference>
<proteinExistence type="predicted"/>
<dbReference type="NCBIfam" id="NF037955">
    <property type="entry name" value="mfs"/>
    <property type="match status" value="1"/>
</dbReference>
<dbReference type="PIRSF" id="PIRSF004925">
    <property type="entry name" value="HcaT"/>
    <property type="match status" value="1"/>
</dbReference>
<organism evidence="10 11">
    <name type="scientific">Devosia nanyangense</name>
    <dbReference type="NCBI Taxonomy" id="1228055"/>
    <lineage>
        <taxon>Bacteria</taxon>
        <taxon>Pseudomonadati</taxon>
        <taxon>Pseudomonadota</taxon>
        <taxon>Alphaproteobacteria</taxon>
        <taxon>Hyphomicrobiales</taxon>
        <taxon>Devosiaceae</taxon>
        <taxon>Devosia</taxon>
    </lineage>
</organism>
<evidence type="ECO:0000256" key="6">
    <source>
        <dbReference type="ARBA" id="ARBA00022989"/>
    </source>
</evidence>
<protein>
    <submittedName>
        <fullName evidence="10">MFS transporter</fullName>
    </submittedName>
</protein>